<accession>A0A166MTL4</accession>
<proteinExistence type="predicted"/>
<comment type="caution">
    <text evidence="1">The sequence shown here is derived from an EMBL/GenBank/DDBJ whole genome shotgun (WGS) entry which is preliminary data.</text>
</comment>
<evidence type="ECO:0000313" key="1">
    <source>
        <dbReference type="EMBL" id="KZN16198.1"/>
    </source>
</evidence>
<name>A0A166MTL4_PSEFL</name>
<protein>
    <submittedName>
        <fullName evidence="1">Uncharacterized protein</fullName>
    </submittedName>
</protein>
<dbReference type="AlphaFoldDB" id="A0A166MTL4"/>
<organism evidence="1 2">
    <name type="scientific">Pseudomonas fluorescens</name>
    <dbReference type="NCBI Taxonomy" id="294"/>
    <lineage>
        <taxon>Bacteria</taxon>
        <taxon>Pseudomonadati</taxon>
        <taxon>Pseudomonadota</taxon>
        <taxon>Gammaproteobacteria</taxon>
        <taxon>Pseudomonadales</taxon>
        <taxon>Pseudomonadaceae</taxon>
        <taxon>Pseudomonas</taxon>
    </lineage>
</organism>
<dbReference type="RefSeq" id="WP_063341386.1">
    <property type="nucleotide sequence ID" value="NZ_LUKJ01000003.1"/>
</dbReference>
<gene>
    <name evidence="1" type="ORF">A1D17_08525</name>
</gene>
<dbReference type="Proteomes" id="UP000076489">
    <property type="component" value="Unassembled WGS sequence"/>
</dbReference>
<sequence length="60" mass="6630">MSDVFVIIDQEALKGLAHPCLDLLTGQIIELDLRHQVVPPTTQMELFDADDTAARAAEPR</sequence>
<dbReference type="EMBL" id="LUKJ01000003">
    <property type="protein sequence ID" value="KZN16198.1"/>
    <property type="molecule type" value="Genomic_DNA"/>
</dbReference>
<reference evidence="2" key="1">
    <citation type="submission" date="2016-03" db="EMBL/GenBank/DDBJ databases">
        <authorList>
            <person name="Ray J."/>
            <person name="Price M."/>
            <person name="Deutschbauer A."/>
        </authorList>
    </citation>
    <scope>NUCLEOTIDE SEQUENCE [LARGE SCALE GENOMIC DNA]</scope>
    <source>
        <strain evidence="2">FW300-N1B4</strain>
    </source>
</reference>
<reference evidence="1 2" key="2">
    <citation type="journal article" date="2018" name="Nature">
        <title>Mutant phenotypes for thousands of bacterial genes of unknown function.</title>
        <authorList>
            <person name="Price M.N."/>
            <person name="Wetmore K.M."/>
            <person name="Waters R.J."/>
            <person name="Callaghan M."/>
            <person name="Ray J."/>
            <person name="Liu H."/>
            <person name="Kuehl J.V."/>
            <person name="Melnyk R.A."/>
            <person name="Lamson J.S."/>
            <person name="Suh Y."/>
            <person name="Carlson H.K."/>
            <person name="Esquivel Z."/>
            <person name="Sadeeshkumar H."/>
            <person name="Chakraborty R."/>
            <person name="Zane G.M."/>
            <person name="Rubin B.E."/>
            <person name="Wall J.D."/>
            <person name="Visel A."/>
            <person name="Bristow J."/>
            <person name="Blow M.J."/>
            <person name="Arkin A.P."/>
            <person name="Deutschbauer A.M."/>
        </authorList>
    </citation>
    <scope>NUCLEOTIDE SEQUENCE [LARGE SCALE GENOMIC DNA]</scope>
    <source>
        <strain evidence="1 2">FW300-N1B4</strain>
    </source>
</reference>
<evidence type="ECO:0000313" key="2">
    <source>
        <dbReference type="Proteomes" id="UP000076489"/>
    </source>
</evidence>